<evidence type="ECO:0000313" key="1">
    <source>
        <dbReference type="EMBL" id="MBX59832.1"/>
    </source>
</evidence>
<dbReference type="AlphaFoldDB" id="A0A2P2PYL7"/>
<name>A0A2P2PYL7_RHIMU</name>
<reference evidence="1" key="1">
    <citation type="submission" date="2018-02" db="EMBL/GenBank/DDBJ databases">
        <title>Rhizophora mucronata_Transcriptome.</title>
        <authorList>
            <person name="Meera S.P."/>
            <person name="Sreeshan A."/>
            <person name="Augustine A."/>
        </authorList>
    </citation>
    <scope>NUCLEOTIDE SEQUENCE</scope>
    <source>
        <tissue evidence="1">Leaf</tissue>
    </source>
</reference>
<organism evidence="1">
    <name type="scientific">Rhizophora mucronata</name>
    <name type="common">Asiatic mangrove</name>
    <dbReference type="NCBI Taxonomy" id="61149"/>
    <lineage>
        <taxon>Eukaryota</taxon>
        <taxon>Viridiplantae</taxon>
        <taxon>Streptophyta</taxon>
        <taxon>Embryophyta</taxon>
        <taxon>Tracheophyta</taxon>
        <taxon>Spermatophyta</taxon>
        <taxon>Magnoliopsida</taxon>
        <taxon>eudicotyledons</taxon>
        <taxon>Gunneridae</taxon>
        <taxon>Pentapetalae</taxon>
        <taxon>rosids</taxon>
        <taxon>fabids</taxon>
        <taxon>Malpighiales</taxon>
        <taxon>Rhizophoraceae</taxon>
        <taxon>Rhizophora</taxon>
    </lineage>
</organism>
<proteinExistence type="predicted"/>
<dbReference type="EMBL" id="GGEC01079348">
    <property type="protein sequence ID" value="MBX59832.1"/>
    <property type="molecule type" value="Transcribed_RNA"/>
</dbReference>
<accession>A0A2P2PYL7</accession>
<sequence>MDTILHWCIFCEICFLSSLLSETLFLA</sequence>
<protein>
    <submittedName>
        <fullName evidence="1">Uncharacterized protein</fullName>
    </submittedName>
</protein>